<dbReference type="AlphaFoldDB" id="A0A6A6GUH5"/>
<name>A0A6A6GUH5_VIRVR</name>
<evidence type="ECO:0000313" key="2">
    <source>
        <dbReference type="Proteomes" id="UP000800092"/>
    </source>
</evidence>
<protein>
    <recommendedName>
        <fullName evidence="3">Ecp2 effector protein domain-containing protein</fullName>
    </recommendedName>
</protein>
<proteinExistence type="predicted"/>
<dbReference type="EMBL" id="ML991864">
    <property type="protein sequence ID" value="KAF2229414.1"/>
    <property type="molecule type" value="Genomic_DNA"/>
</dbReference>
<reference evidence="1" key="1">
    <citation type="journal article" date="2020" name="Stud. Mycol.">
        <title>101 Dothideomycetes genomes: a test case for predicting lifestyles and emergence of pathogens.</title>
        <authorList>
            <person name="Haridas S."/>
            <person name="Albert R."/>
            <person name="Binder M."/>
            <person name="Bloem J."/>
            <person name="Labutti K."/>
            <person name="Salamov A."/>
            <person name="Andreopoulos B."/>
            <person name="Baker S."/>
            <person name="Barry K."/>
            <person name="Bills G."/>
            <person name="Bluhm B."/>
            <person name="Cannon C."/>
            <person name="Castanera R."/>
            <person name="Culley D."/>
            <person name="Daum C."/>
            <person name="Ezra D."/>
            <person name="Gonzalez J."/>
            <person name="Henrissat B."/>
            <person name="Kuo A."/>
            <person name="Liang C."/>
            <person name="Lipzen A."/>
            <person name="Lutzoni F."/>
            <person name="Magnuson J."/>
            <person name="Mondo S."/>
            <person name="Nolan M."/>
            <person name="Ohm R."/>
            <person name="Pangilinan J."/>
            <person name="Park H.-J."/>
            <person name="Ramirez L."/>
            <person name="Alfaro M."/>
            <person name="Sun H."/>
            <person name="Tritt A."/>
            <person name="Yoshinaga Y."/>
            <person name="Zwiers L.-H."/>
            <person name="Turgeon B."/>
            <person name="Goodwin S."/>
            <person name="Spatafora J."/>
            <person name="Crous P."/>
            <person name="Grigoriev I."/>
        </authorList>
    </citation>
    <scope>NUCLEOTIDE SEQUENCE</scope>
    <source>
        <strain evidence="1">Tuck. ex Michener</strain>
    </source>
</reference>
<feature type="non-terminal residue" evidence="1">
    <location>
        <position position="1"/>
    </location>
</feature>
<evidence type="ECO:0008006" key="3">
    <source>
        <dbReference type="Google" id="ProtNLM"/>
    </source>
</evidence>
<gene>
    <name evidence="1" type="ORF">EV356DRAFT_420911</name>
</gene>
<evidence type="ECO:0000313" key="1">
    <source>
        <dbReference type="EMBL" id="KAF2229414.1"/>
    </source>
</evidence>
<sequence>LEKRKKSNYISSCGKNWMPVGDDRNKQWQGYNSSVDAFCYHTTHTLDNDDTIVGPKQKYGVTVQNGFALTGGTPASIDFEIHNNMKDGTHTVNEDDCKTYLENIAVVNGKCYGKKNKDTKGGTWQVGEKIVSYHALP</sequence>
<keyword evidence="2" id="KW-1185">Reference proteome</keyword>
<feature type="non-terminal residue" evidence="1">
    <location>
        <position position="137"/>
    </location>
</feature>
<dbReference type="Proteomes" id="UP000800092">
    <property type="component" value="Unassembled WGS sequence"/>
</dbReference>
<dbReference type="OrthoDB" id="4153866at2759"/>
<organism evidence="1 2">
    <name type="scientific">Viridothelium virens</name>
    <name type="common">Speckled blister lichen</name>
    <name type="synonym">Trypethelium virens</name>
    <dbReference type="NCBI Taxonomy" id="1048519"/>
    <lineage>
        <taxon>Eukaryota</taxon>
        <taxon>Fungi</taxon>
        <taxon>Dikarya</taxon>
        <taxon>Ascomycota</taxon>
        <taxon>Pezizomycotina</taxon>
        <taxon>Dothideomycetes</taxon>
        <taxon>Dothideomycetes incertae sedis</taxon>
        <taxon>Trypetheliales</taxon>
        <taxon>Trypetheliaceae</taxon>
        <taxon>Viridothelium</taxon>
    </lineage>
</organism>
<accession>A0A6A6GUH5</accession>